<dbReference type="Proteomes" id="UP001280121">
    <property type="component" value="Unassembled WGS sequence"/>
</dbReference>
<proteinExistence type="predicted"/>
<dbReference type="AlphaFoldDB" id="A0AAD9XFZ6"/>
<organism evidence="1 2">
    <name type="scientific">Dipteronia dyeriana</name>
    <dbReference type="NCBI Taxonomy" id="168575"/>
    <lineage>
        <taxon>Eukaryota</taxon>
        <taxon>Viridiplantae</taxon>
        <taxon>Streptophyta</taxon>
        <taxon>Embryophyta</taxon>
        <taxon>Tracheophyta</taxon>
        <taxon>Spermatophyta</taxon>
        <taxon>Magnoliopsida</taxon>
        <taxon>eudicotyledons</taxon>
        <taxon>Gunneridae</taxon>
        <taxon>Pentapetalae</taxon>
        <taxon>rosids</taxon>
        <taxon>malvids</taxon>
        <taxon>Sapindales</taxon>
        <taxon>Sapindaceae</taxon>
        <taxon>Hippocastanoideae</taxon>
        <taxon>Acereae</taxon>
        <taxon>Dipteronia</taxon>
    </lineage>
</organism>
<name>A0AAD9XFZ6_9ROSI</name>
<protein>
    <submittedName>
        <fullName evidence="1">Uncharacterized protein</fullName>
    </submittedName>
</protein>
<gene>
    <name evidence="1" type="ORF">Ddye_005145</name>
</gene>
<accession>A0AAD9XFZ6</accession>
<evidence type="ECO:0000313" key="2">
    <source>
        <dbReference type="Proteomes" id="UP001280121"/>
    </source>
</evidence>
<sequence>MGDGKSISIYRDKWIPISYTFRIIYLPKLNGNAKVEQLISPSGGWNVPLIRHNFTQEDKNAILKIPITRGNMCDNMLWHYNENDLYFVKSGYWLGCGLDNLTSPSDSSPLNLLLNTFWRAKFPLKVKIFIGKACQDWIPTKINIGRQCVLTNGGV</sequence>
<dbReference type="EMBL" id="JANJYI010000002">
    <property type="protein sequence ID" value="KAK2658612.1"/>
    <property type="molecule type" value="Genomic_DNA"/>
</dbReference>
<reference evidence="1" key="1">
    <citation type="journal article" date="2023" name="Plant J.">
        <title>Genome sequences and population genomics provide insights into the demographic history, inbreeding, and mutation load of two 'living fossil' tree species of Dipteronia.</title>
        <authorList>
            <person name="Feng Y."/>
            <person name="Comes H.P."/>
            <person name="Chen J."/>
            <person name="Zhu S."/>
            <person name="Lu R."/>
            <person name="Zhang X."/>
            <person name="Li P."/>
            <person name="Qiu J."/>
            <person name="Olsen K.M."/>
            <person name="Qiu Y."/>
        </authorList>
    </citation>
    <scope>NUCLEOTIDE SEQUENCE</scope>
    <source>
        <strain evidence="1">KIB01</strain>
    </source>
</reference>
<comment type="caution">
    <text evidence="1">The sequence shown here is derived from an EMBL/GenBank/DDBJ whole genome shotgun (WGS) entry which is preliminary data.</text>
</comment>
<keyword evidence="2" id="KW-1185">Reference proteome</keyword>
<evidence type="ECO:0000313" key="1">
    <source>
        <dbReference type="EMBL" id="KAK2658612.1"/>
    </source>
</evidence>